<dbReference type="PRINTS" id="PR00385">
    <property type="entry name" value="P450"/>
</dbReference>
<dbReference type="Gene3D" id="1.10.630.10">
    <property type="entry name" value="Cytochrome P450"/>
    <property type="match status" value="1"/>
</dbReference>
<evidence type="ECO:0000256" key="2">
    <source>
        <dbReference type="ARBA" id="ARBA00010617"/>
    </source>
</evidence>
<dbReference type="InterPro" id="IPR002397">
    <property type="entry name" value="Cyt_P450_B"/>
</dbReference>
<keyword evidence="3" id="KW-0560">Oxidoreductase</keyword>
<protein>
    <submittedName>
        <fullName evidence="4">Unspecific monooxygenase</fullName>
    </submittedName>
</protein>
<reference evidence="4 5" key="1">
    <citation type="journal article" date="2012" name="ISME J.">
        <title>Genomic insights to SAR86, an abundant and uncultivated marine bacterial lineage.</title>
        <authorList>
            <person name="Dupont C.L."/>
            <person name="Rusch D.B."/>
            <person name="Yooseph S."/>
            <person name="Lombardo M.J."/>
            <person name="Richter R.A."/>
            <person name="Valas R."/>
            <person name="Novotny M."/>
            <person name="Yee-Greenbaum J."/>
            <person name="Selengut J.D."/>
            <person name="Haft D.H."/>
            <person name="Halpern A.L."/>
            <person name="Lasken R.S."/>
            <person name="Nealson K."/>
            <person name="Friedman R."/>
            <person name="Venter J.C."/>
        </authorList>
    </citation>
    <scope>NUCLEOTIDE SEQUENCE [LARGE SCALE GENOMIC DNA]</scope>
</reference>
<dbReference type="PANTHER" id="PTHR46696">
    <property type="entry name" value="P450, PUTATIVE (EUROFUNG)-RELATED"/>
    <property type="match status" value="1"/>
</dbReference>
<dbReference type="GO" id="GO:0016705">
    <property type="term" value="F:oxidoreductase activity, acting on paired donors, with incorporation or reduction of molecular oxygen"/>
    <property type="evidence" value="ECO:0007669"/>
    <property type="project" value="InterPro"/>
</dbReference>
<dbReference type="InterPro" id="IPR017972">
    <property type="entry name" value="Cyt_P450_CS"/>
</dbReference>
<dbReference type="Pfam" id="PF00067">
    <property type="entry name" value="p450"/>
    <property type="match status" value="1"/>
</dbReference>
<sequence length="455" mass="52242">MTNPNPGYILSDEILSNKINHPKHNISYPHKPSGSLNDLDLFTKGQPISLYKELREKSPVFFHDPMPTDPEPGYWVLTSYNDIKHVSMNPKIFSSQYSTGNLLTLGTEENRHPKLFKSTIDHMLNLDGEMHLGLRKEHMPFFKSGYVDELQKKVSVKVGELLDVIAPMGECNLVQQVSQQLPIFTLSEILGIPEADRQKLVSWMEFLELAQYFTYEMIKEQNEGKTDSTPDPAMVDMFNAMVDEMFEYGRFILKNKRENPSDDLLSAIANAEIEGQQLSDEFLDGSWLLIIFAGNDTTRNTMSGGIKLLHDNPKQKEILLENYELLPNFINETVRCVSPVIHMRRTSLEETEINGQMIGPYEKISLWYGAANRDPEIFKDPDKFDILRENAEKHLAFGIGRHTCLGKPVALMQLREFYKQFLTRFSDFEVNGDWKVAPNNFVHAIQEMPIKFTPE</sequence>
<dbReference type="PANTHER" id="PTHR46696:SF1">
    <property type="entry name" value="CYTOCHROME P450 YJIB-RELATED"/>
    <property type="match status" value="1"/>
</dbReference>
<evidence type="ECO:0000256" key="1">
    <source>
        <dbReference type="ARBA" id="ARBA00001971"/>
    </source>
</evidence>
<comment type="cofactor">
    <cofactor evidence="1">
        <name>heme</name>
        <dbReference type="ChEBI" id="CHEBI:30413"/>
    </cofactor>
</comment>
<dbReference type="PRINTS" id="PR00359">
    <property type="entry name" value="BP450"/>
</dbReference>
<proteinExistence type="inferred from homology"/>
<dbReference type="AlphaFoldDB" id="J5KG46"/>
<accession>J5KG46</accession>
<organism evidence="4 5">
    <name type="scientific">SAR86 cluster bacterium SAR86A</name>
    <dbReference type="NCBI Taxonomy" id="1123866"/>
    <lineage>
        <taxon>Bacteria</taxon>
        <taxon>Pseudomonadati</taxon>
        <taxon>Pseudomonadota</taxon>
        <taxon>Gammaproteobacteria</taxon>
        <taxon>SAR86 cluster</taxon>
    </lineage>
</organism>
<dbReference type="EMBL" id="JH611156">
    <property type="protein sequence ID" value="EJP72181.1"/>
    <property type="molecule type" value="Genomic_DNA"/>
</dbReference>
<keyword evidence="3" id="KW-0408">Iron</keyword>
<dbReference type="InterPro" id="IPR001128">
    <property type="entry name" value="Cyt_P450"/>
</dbReference>
<dbReference type="HOGENOM" id="CLU_033716_0_2_6"/>
<name>J5KG46_9GAMM</name>
<dbReference type="SMR" id="J5KG46"/>
<evidence type="ECO:0000256" key="3">
    <source>
        <dbReference type="RuleBase" id="RU000461"/>
    </source>
</evidence>
<gene>
    <name evidence="4" type="ORF">NT01SARS_0675</name>
</gene>
<dbReference type="InterPro" id="IPR036396">
    <property type="entry name" value="Cyt_P450_sf"/>
</dbReference>
<evidence type="ECO:0000313" key="4">
    <source>
        <dbReference type="EMBL" id="EJP72181.1"/>
    </source>
</evidence>
<evidence type="ECO:0000313" key="5">
    <source>
        <dbReference type="Proteomes" id="UP000010305"/>
    </source>
</evidence>
<dbReference type="GO" id="GO:0004497">
    <property type="term" value="F:monooxygenase activity"/>
    <property type="evidence" value="ECO:0007669"/>
    <property type="project" value="UniProtKB-KW"/>
</dbReference>
<keyword evidence="3" id="KW-0479">Metal-binding</keyword>
<keyword evidence="3" id="KW-0349">Heme</keyword>
<dbReference type="GO" id="GO:0020037">
    <property type="term" value="F:heme binding"/>
    <property type="evidence" value="ECO:0007669"/>
    <property type="project" value="InterPro"/>
</dbReference>
<dbReference type="PROSITE" id="PS00086">
    <property type="entry name" value="CYTOCHROME_P450"/>
    <property type="match status" value="1"/>
</dbReference>
<dbReference type="STRING" id="1123866.NT01SARS_0675"/>
<keyword evidence="3 4" id="KW-0503">Monooxygenase</keyword>
<dbReference type="Proteomes" id="UP000010305">
    <property type="component" value="Unassembled WGS sequence"/>
</dbReference>
<dbReference type="GO" id="GO:0005506">
    <property type="term" value="F:iron ion binding"/>
    <property type="evidence" value="ECO:0007669"/>
    <property type="project" value="InterPro"/>
</dbReference>
<comment type="similarity">
    <text evidence="2 3">Belongs to the cytochrome P450 family.</text>
</comment>
<dbReference type="SUPFAM" id="SSF48264">
    <property type="entry name" value="Cytochrome P450"/>
    <property type="match status" value="1"/>
</dbReference>